<name>A0ABV8AT48_9BACT</name>
<keyword evidence="2" id="KW-1185">Reference proteome</keyword>
<evidence type="ECO:0000313" key="1">
    <source>
        <dbReference type="EMBL" id="MFC3881156.1"/>
    </source>
</evidence>
<gene>
    <name evidence="1" type="ORF">ACFOSV_13265</name>
</gene>
<organism evidence="1 2">
    <name type="scientific">Algoriphagus namhaensis</name>
    <dbReference type="NCBI Taxonomy" id="915353"/>
    <lineage>
        <taxon>Bacteria</taxon>
        <taxon>Pseudomonadati</taxon>
        <taxon>Bacteroidota</taxon>
        <taxon>Cytophagia</taxon>
        <taxon>Cytophagales</taxon>
        <taxon>Cyclobacteriaceae</taxon>
        <taxon>Algoriphagus</taxon>
    </lineage>
</organism>
<dbReference type="EMBL" id="JBHRZS010000007">
    <property type="protein sequence ID" value="MFC3881156.1"/>
    <property type="molecule type" value="Genomic_DNA"/>
</dbReference>
<evidence type="ECO:0000313" key="2">
    <source>
        <dbReference type="Proteomes" id="UP001595805"/>
    </source>
</evidence>
<comment type="caution">
    <text evidence="1">The sequence shown here is derived from an EMBL/GenBank/DDBJ whole genome shotgun (WGS) entry which is preliminary data.</text>
</comment>
<sequence>MFKKAIPKGAQLIFIHYTPYSDGAYLEYNLGIRIDEVEYMIHKFLPSMHGYSDNSVTLVQTLDKIGKELPKRFFVENDGSLARVLMSVEKFFVSNGFAWLDQMSDPLNLEKAFAGRKERKFKTQNFIYNAFRGTALSKLYKPEDYPILRETYLGLVKQNSATPFNIASYLKFLNYLDEDFTHDSSF</sequence>
<accession>A0ABV8AT48</accession>
<protein>
    <submittedName>
        <fullName evidence="1">Uncharacterized protein</fullName>
    </submittedName>
</protein>
<reference evidence="2" key="1">
    <citation type="journal article" date="2019" name="Int. J. Syst. Evol. Microbiol.">
        <title>The Global Catalogue of Microorganisms (GCM) 10K type strain sequencing project: providing services to taxonomists for standard genome sequencing and annotation.</title>
        <authorList>
            <consortium name="The Broad Institute Genomics Platform"/>
            <consortium name="The Broad Institute Genome Sequencing Center for Infectious Disease"/>
            <person name="Wu L."/>
            <person name="Ma J."/>
        </authorList>
    </citation>
    <scope>NUCLEOTIDE SEQUENCE [LARGE SCALE GENOMIC DNA]</scope>
    <source>
        <strain evidence="2">CCUG 60523</strain>
    </source>
</reference>
<dbReference type="Proteomes" id="UP001595805">
    <property type="component" value="Unassembled WGS sequence"/>
</dbReference>
<proteinExistence type="predicted"/>